<dbReference type="Gene3D" id="2.60.120.1440">
    <property type="match status" value="1"/>
</dbReference>
<keyword evidence="1" id="KW-0472">Membrane</keyword>
<name>A0A6C0RHM8_9BACT</name>
<dbReference type="AlphaFoldDB" id="A0A6C0RHM8"/>
<dbReference type="PIRSF" id="PIRSF018266">
    <property type="entry name" value="FecR"/>
    <property type="match status" value="1"/>
</dbReference>
<feature type="domain" description="Protein FecR C-terminal" evidence="3">
    <location>
        <begin position="257"/>
        <end position="321"/>
    </location>
</feature>
<keyword evidence="1" id="KW-0812">Transmembrane</keyword>
<dbReference type="InterPro" id="IPR006860">
    <property type="entry name" value="FecR"/>
</dbReference>
<dbReference type="Pfam" id="PF16344">
    <property type="entry name" value="FecR_C"/>
    <property type="match status" value="1"/>
</dbReference>
<proteinExistence type="predicted"/>
<keyword evidence="5" id="KW-1185">Reference proteome</keyword>
<gene>
    <name evidence="4" type="ORF">G0Q07_13130</name>
</gene>
<dbReference type="GO" id="GO:0016989">
    <property type="term" value="F:sigma factor antagonist activity"/>
    <property type="evidence" value="ECO:0007669"/>
    <property type="project" value="TreeGrafter"/>
</dbReference>
<evidence type="ECO:0000313" key="5">
    <source>
        <dbReference type="Proteomes" id="UP000474630"/>
    </source>
</evidence>
<dbReference type="RefSeq" id="WP_163346695.1">
    <property type="nucleotide sequence ID" value="NZ_CP048409.1"/>
</dbReference>
<evidence type="ECO:0000256" key="1">
    <source>
        <dbReference type="SAM" id="Phobius"/>
    </source>
</evidence>
<protein>
    <submittedName>
        <fullName evidence="4">DUF4974 domain-containing protein</fullName>
    </submittedName>
</protein>
<dbReference type="EMBL" id="CP048409">
    <property type="protein sequence ID" value="QIA08601.1"/>
    <property type="molecule type" value="Genomic_DNA"/>
</dbReference>
<dbReference type="KEGG" id="drc:G0Q07_13130"/>
<accession>A0A6C0RHM8</accession>
<dbReference type="Gene3D" id="3.55.50.30">
    <property type="match status" value="1"/>
</dbReference>
<dbReference type="FunFam" id="2.60.120.1440:FF:000001">
    <property type="entry name" value="Putative anti-sigma factor"/>
    <property type="match status" value="1"/>
</dbReference>
<dbReference type="PANTHER" id="PTHR30273">
    <property type="entry name" value="PERIPLASMIC SIGNAL SENSOR AND SIGMA FACTOR ACTIVATOR FECR-RELATED"/>
    <property type="match status" value="1"/>
</dbReference>
<dbReference type="Proteomes" id="UP000474630">
    <property type="component" value="Chromosome"/>
</dbReference>
<organism evidence="4 5">
    <name type="scientific">Draconibacterium halophilum</name>
    <dbReference type="NCBI Taxonomy" id="2706887"/>
    <lineage>
        <taxon>Bacteria</taxon>
        <taxon>Pseudomonadati</taxon>
        <taxon>Bacteroidota</taxon>
        <taxon>Bacteroidia</taxon>
        <taxon>Marinilabiliales</taxon>
        <taxon>Prolixibacteraceae</taxon>
        <taxon>Draconibacterium</taxon>
    </lineage>
</organism>
<evidence type="ECO:0000259" key="3">
    <source>
        <dbReference type="Pfam" id="PF16344"/>
    </source>
</evidence>
<evidence type="ECO:0000313" key="4">
    <source>
        <dbReference type="EMBL" id="QIA08601.1"/>
    </source>
</evidence>
<dbReference type="InterPro" id="IPR012373">
    <property type="entry name" value="Ferrdict_sens_TM"/>
</dbReference>
<dbReference type="InterPro" id="IPR032508">
    <property type="entry name" value="FecR_C"/>
</dbReference>
<feature type="domain" description="FecR protein" evidence="2">
    <location>
        <begin position="115"/>
        <end position="210"/>
    </location>
</feature>
<dbReference type="PANTHER" id="PTHR30273:SF2">
    <property type="entry name" value="PROTEIN FECR"/>
    <property type="match status" value="1"/>
</dbReference>
<reference evidence="4 5" key="1">
    <citation type="submission" date="2020-02" db="EMBL/GenBank/DDBJ databases">
        <title>Genome sequencing for Draconibacterium sp. strain M1.</title>
        <authorList>
            <person name="Park S.-J."/>
        </authorList>
    </citation>
    <scope>NUCLEOTIDE SEQUENCE [LARGE SCALE GENOMIC DNA]</scope>
    <source>
        <strain evidence="4 5">M1</strain>
    </source>
</reference>
<evidence type="ECO:0000259" key="2">
    <source>
        <dbReference type="Pfam" id="PF04773"/>
    </source>
</evidence>
<sequence length="334" mass="38724">MKEIIVKYLEGRASATEQMQLLKWLRKKENRIVYNSSRLVWKKSQNENALPKGSEQSWLTIQDQMLQKSFKRWQYSDKVNQLVRIAAIFFFVLSLGGGAYFISNQDKQEPNWYTQVEAENGQISKVKLPDGSLVWLNSGSKIAYNNGFADNNREVRLDGEAYFQVTKDEQLSFVVSSGDIQVKVHGTRFNVSAYPESENIDVVLESGKVQLLSSEVSSFQCFLSPGERASFVKANNQLNISKVNTIKYTSWKDGMLNIYNQPLVEVLKRLEKRYNQEFEFAEELKDFHFTFTIKNEPLDEIIQIMEKIAPIKTKQEKNVIVFKLDQKKIRELSR</sequence>
<keyword evidence="1" id="KW-1133">Transmembrane helix</keyword>
<feature type="transmembrane region" description="Helical" evidence="1">
    <location>
        <begin position="82"/>
        <end position="102"/>
    </location>
</feature>
<dbReference type="Pfam" id="PF04773">
    <property type="entry name" value="FecR"/>
    <property type="match status" value="1"/>
</dbReference>